<organism evidence="3 4">
    <name type="scientific">Paenibacillus sabuli</name>
    <dbReference type="NCBI Taxonomy" id="2772509"/>
    <lineage>
        <taxon>Bacteria</taxon>
        <taxon>Bacillati</taxon>
        <taxon>Bacillota</taxon>
        <taxon>Bacilli</taxon>
        <taxon>Bacillales</taxon>
        <taxon>Paenibacillaceae</taxon>
        <taxon>Paenibacillus</taxon>
    </lineage>
</organism>
<dbReference type="Gene3D" id="2.60.420.10">
    <property type="entry name" value="Maltose phosphorylase, domain 3"/>
    <property type="match status" value="1"/>
</dbReference>
<dbReference type="EMBL" id="JACXIZ010000030">
    <property type="protein sequence ID" value="MBD2846976.1"/>
    <property type="molecule type" value="Genomic_DNA"/>
</dbReference>
<dbReference type="PANTHER" id="PTHR34987:SF2">
    <property type="entry name" value="B, PUTATIVE (AFU_ORTHOLOGUE AFUA_7G05040)-RELATED"/>
    <property type="match status" value="1"/>
</dbReference>
<evidence type="ECO:0000259" key="1">
    <source>
        <dbReference type="Pfam" id="PF17389"/>
    </source>
</evidence>
<reference evidence="3" key="1">
    <citation type="submission" date="2020-09" db="EMBL/GenBank/DDBJ databases">
        <title>A novel bacterium of genus Paenibacillus, isolated from South China Sea.</title>
        <authorList>
            <person name="Huang H."/>
            <person name="Mo K."/>
            <person name="Hu Y."/>
        </authorList>
    </citation>
    <scope>NUCLEOTIDE SEQUENCE</scope>
    <source>
        <strain evidence="3">IB182496</strain>
    </source>
</reference>
<accession>A0A927GT51</accession>
<dbReference type="Pfam" id="PF17389">
    <property type="entry name" value="Bac_rhamnosid6H"/>
    <property type="match status" value="1"/>
</dbReference>
<evidence type="ECO:0000313" key="4">
    <source>
        <dbReference type="Proteomes" id="UP000621560"/>
    </source>
</evidence>
<dbReference type="GO" id="GO:0005975">
    <property type="term" value="P:carbohydrate metabolic process"/>
    <property type="evidence" value="ECO:0007669"/>
    <property type="project" value="InterPro"/>
</dbReference>
<dbReference type="InterPro" id="IPR008928">
    <property type="entry name" value="6-hairpin_glycosidase_sf"/>
</dbReference>
<dbReference type="AlphaFoldDB" id="A0A927GT51"/>
<keyword evidence="4" id="KW-1185">Reference proteome</keyword>
<comment type="caution">
    <text evidence="3">The sequence shown here is derived from an EMBL/GenBank/DDBJ whole genome shotgun (WGS) entry which is preliminary data.</text>
</comment>
<feature type="domain" description="Alpha-L-rhamnosidase six-hairpin glycosidase" evidence="1">
    <location>
        <begin position="395"/>
        <end position="656"/>
    </location>
</feature>
<evidence type="ECO:0000259" key="2">
    <source>
        <dbReference type="Pfam" id="PF17390"/>
    </source>
</evidence>
<feature type="domain" description="Alpha-L-rhamnosidase C-terminal" evidence="2">
    <location>
        <begin position="745"/>
        <end position="804"/>
    </location>
</feature>
<dbReference type="RefSeq" id="WP_190919867.1">
    <property type="nucleotide sequence ID" value="NZ_JACXIZ010000030.1"/>
</dbReference>
<dbReference type="InterPro" id="IPR035396">
    <property type="entry name" value="Bac_rhamnosid6H"/>
</dbReference>
<dbReference type="InterPro" id="IPR035398">
    <property type="entry name" value="Bac_rhamnosid_C"/>
</dbReference>
<name>A0A927GT51_9BACL</name>
<proteinExistence type="predicted"/>
<dbReference type="Proteomes" id="UP000621560">
    <property type="component" value="Unassembled WGS sequence"/>
</dbReference>
<dbReference type="Gene3D" id="2.60.120.260">
    <property type="entry name" value="Galactose-binding domain-like"/>
    <property type="match status" value="2"/>
</dbReference>
<protein>
    <submittedName>
        <fullName evidence="3">Alpha-L-rhamnosidase</fullName>
    </submittedName>
</protein>
<gene>
    <name evidence="3" type="ORF">IDH44_17400</name>
</gene>
<dbReference type="Pfam" id="PF17390">
    <property type="entry name" value="Bac_rhamnosid_C"/>
    <property type="match status" value="1"/>
</dbReference>
<dbReference type="SUPFAM" id="SSF48208">
    <property type="entry name" value="Six-hairpin glycosidases"/>
    <property type="match status" value="1"/>
</dbReference>
<evidence type="ECO:0000313" key="3">
    <source>
        <dbReference type="EMBL" id="MBD2846976.1"/>
    </source>
</evidence>
<dbReference type="PANTHER" id="PTHR34987">
    <property type="entry name" value="C, PUTATIVE (AFU_ORTHOLOGUE AFUA_3G02880)-RELATED"/>
    <property type="match status" value="1"/>
</dbReference>
<dbReference type="Gene3D" id="1.50.10.10">
    <property type="match status" value="1"/>
</dbReference>
<dbReference type="InterPro" id="IPR012341">
    <property type="entry name" value="6hp_glycosidase-like_sf"/>
</dbReference>
<sequence length="817" mass="92784">MSKESTEVAGNLDLAPARWMWLPSARTLPNTFVLFRKRVVFAAPPRRVSGWLLADSRYRLTVDGRRMQWGPAPSDPRWPEADPIELTDALGAGEHVIGLEVLYYGHGDGTWPMGKPGVLLHLEVEDEAGRIDRIVSDATWSCRVDRGHRPGQYKRWYLRSLQEEFDARLHPHGWDTPGCGTADEGWTAAMELEGAASGPPLATDYPDYLYELTPPPEGVSALRRRSVPLLIERRTPPHRLAAAARVEWTRDPADWFDFRMPESMRTVPAAPGDFAAEEPGVWRIPAAHSPREAFALTFEWSEQLVGFPYFTIEAPPGTVVELMTQEAHDPEREHWLDSHKFAWSRFICAGGAHRFECYEYESMRWMQLHIRNHGEPVCLRGVGARRRLHPWPHEAAVVCGEPALQRLMDACVNTMRNNALETLVDGMGRERQQYSGDIGHELHALRYALGDTALSERFLRTYSQGQTSEGYFLDCWPAYDRVVRVPQRELGLTRWGPILDHSVQFVLDNWHHYLETGRREALEETYPRLRRFVDYLALIRGADGLLPVEGLGVPTVWLDQHVYQRQRHKQCAFNLHAIGMLREGMAPLARVMGDEREARRSARLADELLAATVAKYWDAERGLYVCSRPWPDEPMRLCDRSLAAALLYGLCPEEVTAPALQVLAERPPELGRSYPPNAGWRHRALARGGRADVVLREWREEWAQWPSVRLNNTMSEYREARPDSTDQWSHAAVAPLYVLLMDIVGLAPLEPGFRVSRLAPRLSDLARLNATIHTAAGLVRFRSRLVGGCQQVEVEVPAGMRLEVEQDAATTIRIIEE</sequence>